<gene>
    <name evidence="1" type="ORF">EUGRSUZ_H02510</name>
</gene>
<dbReference type="AlphaFoldDB" id="A0A059B0W0"/>
<evidence type="ECO:0000313" key="1">
    <source>
        <dbReference type="EMBL" id="KCW59763.1"/>
    </source>
</evidence>
<dbReference type="EMBL" id="KK198760">
    <property type="protein sequence ID" value="KCW59763.1"/>
    <property type="molecule type" value="Genomic_DNA"/>
</dbReference>
<protein>
    <submittedName>
        <fullName evidence="1">Uncharacterized protein</fullName>
    </submittedName>
</protein>
<organism evidence="1">
    <name type="scientific">Eucalyptus grandis</name>
    <name type="common">Flooded gum</name>
    <dbReference type="NCBI Taxonomy" id="71139"/>
    <lineage>
        <taxon>Eukaryota</taxon>
        <taxon>Viridiplantae</taxon>
        <taxon>Streptophyta</taxon>
        <taxon>Embryophyta</taxon>
        <taxon>Tracheophyta</taxon>
        <taxon>Spermatophyta</taxon>
        <taxon>Magnoliopsida</taxon>
        <taxon>eudicotyledons</taxon>
        <taxon>Gunneridae</taxon>
        <taxon>Pentapetalae</taxon>
        <taxon>rosids</taxon>
        <taxon>malvids</taxon>
        <taxon>Myrtales</taxon>
        <taxon>Myrtaceae</taxon>
        <taxon>Myrtoideae</taxon>
        <taxon>Eucalypteae</taxon>
        <taxon>Eucalyptus</taxon>
    </lineage>
</organism>
<accession>A0A059B0W0</accession>
<dbReference type="InParanoid" id="A0A059B0W0"/>
<proteinExistence type="predicted"/>
<dbReference type="Gramene" id="KCW59763">
    <property type="protein sequence ID" value="KCW59763"/>
    <property type="gene ID" value="EUGRSUZ_H02510"/>
</dbReference>
<name>A0A059B0W0_EUCGR</name>
<sequence>MNSSLNFLKLAMISGMSSSAGKMVVLKWKTLQAKVDELARSLSVTLRKTCVPSSQKEPYVAKEKEVL</sequence>
<reference evidence="1" key="1">
    <citation type="submission" date="2013-07" db="EMBL/GenBank/DDBJ databases">
        <title>The genome of Eucalyptus grandis.</title>
        <authorList>
            <person name="Schmutz J."/>
            <person name="Hayes R."/>
            <person name="Myburg A."/>
            <person name="Tuskan G."/>
            <person name="Grattapaglia D."/>
            <person name="Rokhsar D.S."/>
        </authorList>
    </citation>
    <scope>NUCLEOTIDE SEQUENCE</scope>
    <source>
        <tissue evidence="1">Leaf extractions</tissue>
    </source>
</reference>